<dbReference type="Proteomes" id="UP000321379">
    <property type="component" value="Unassembled WGS sequence"/>
</dbReference>
<feature type="region of interest" description="Disordered" evidence="1">
    <location>
        <begin position="1"/>
        <end position="27"/>
    </location>
</feature>
<dbReference type="AlphaFoldDB" id="A0A5C8UQN4"/>
<evidence type="ECO:0000313" key="3">
    <source>
        <dbReference type="EMBL" id="TXN29757.1"/>
    </source>
</evidence>
<dbReference type="EMBL" id="VRMG01000008">
    <property type="protein sequence ID" value="TXN29757.1"/>
    <property type="molecule type" value="Genomic_DNA"/>
</dbReference>
<dbReference type="SUPFAM" id="SSF51261">
    <property type="entry name" value="Duplicated hybrid motif"/>
    <property type="match status" value="1"/>
</dbReference>
<evidence type="ECO:0000256" key="1">
    <source>
        <dbReference type="SAM" id="MobiDB-lite"/>
    </source>
</evidence>
<comment type="caution">
    <text evidence="3">The sequence shown here is derived from an EMBL/GenBank/DDBJ whole genome shotgun (WGS) entry which is preliminary data.</text>
</comment>
<feature type="domain" description="M23ase beta-sheet core" evidence="2">
    <location>
        <begin position="95"/>
        <end position="186"/>
    </location>
</feature>
<accession>A0A5C8UQN4</accession>
<dbReference type="GO" id="GO:0004222">
    <property type="term" value="F:metalloendopeptidase activity"/>
    <property type="evidence" value="ECO:0007669"/>
    <property type="project" value="TreeGrafter"/>
</dbReference>
<evidence type="ECO:0000313" key="4">
    <source>
        <dbReference type="Proteomes" id="UP000321379"/>
    </source>
</evidence>
<keyword evidence="4" id="KW-1185">Reference proteome</keyword>
<dbReference type="InterPro" id="IPR050570">
    <property type="entry name" value="Cell_wall_metabolism_enzyme"/>
</dbReference>
<dbReference type="InterPro" id="IPR016047">
    <property type="entry name" value="M23ase_b-sheet_dom"/>
</dbReference>
<dbReference type="CDD" id="cd12797">
    <property type="entry name" value="M23_peptidase"/>
    <property type="match status" value="1"/>
</dbReference>
<gene>
    <name evidence="3" type="ORF">FVP33_11445</name>
</gene>
<dbReference type="PANTHER" id="PTHR21666:SF270">
    <property type="entry name" value="MUREIN HYDROLASE ACTIVATOR ENVC"/>
    <property type="match status" value="1"/>
</dbReference>
<protein>
    <submittedName>
        <fullName evidence="3">M23 family metallopeptidase</fullName>
    </submittedName>
</protein>
<dbReference type="InterPro" id="IPR011055">
    <property type="entry name" value="Dup_hybrid_motif"/>
</dbReference>
<dbReference type="PANTHER" id="PTHR21666">
    <property type="entry name" value="PEPTIDASE-RELATED"/>
    <property type="match status" value="1"/>
</dbReference>
<dbReference type="Gene3D" id="2.70.70.10">
    <property type="entry name" value="Glucose Permease (Domain IIA)"/>
    <property type="match status" value="1"/>
</dbReference>
<evidence type="ECO:0000259" key="2">
    <source>
        <dbReference type="Pfam" id="PF01551"/>
    </source>
</evidence>
<organism evidence="3 4">
    <name type="scientific">Lacisediminihabitans profunda</name>
    <dbReference type="NCBI Taxonomy" id="2594790"/>
    <lineage>
        <taxon>Bacteria</taxon>
        <taxon>Bacillati</taxon>
        <taxon>Actinomycetota</taxon>
        <taxon>Actinomycetes</taxon>
        <taxon>Micrococcales</taxon>
        <taxon>Microbacteriaceae</taxon>
        <taxon>Lacisediminihabitans</taxon>
    </lineage>
</organism>
<proteinExistence type="predicted"/>
<reference evidence="3 4" key="1">
    <citation type="submission" date="2019-08" db="EMBL/GenBank/DDBJ databases">
        <title>Bacterial whole genome sequence for Glaciihabitans sp. CHu50b-6-2.</title>
        <authorList>
            <person name="Jin L."/>
        </authorList>
    </citation>
    <scope>NUCLEOTIDE SEQUENCE [LARGE SCALE GENOMIC DNA]</scope>
    <source>
        <strain evidence="3 4">CHu50b-6-2</strain>
    </source>
</reference>
<dbReference type="Pfam" id="PF01551">
    <property type="entry name" value="Peptidase_M23"/>
    <property type="match status" value="1"/>
</dbReference>
<name>A0A5C8UQN4_9MICO</name>
<sequence length="205" mass="21252">MPRVSGRLSPTRAPPGPPGQARTHHGRVLPPITAARTTRLSCLAILLALVLALVSPAPSTAESATGATPQWAWPVASPHRVVRPYLAPETAYSAGHRGIDIASATGAPVFAPDDGIVYFFGVVVDRPVLSIRHSGGLVSSFEPVESTLVAGTAVRRGDAVGTTAAGHCAIACLHFGVRLFGEYVSPLNYLGGIPWSVLLPTRALG</sequence>